<dbReference type="WBParaSite" id="Pan_g11961.t1">
    <property type="protein sequence ID" value="Pan_g11961.t1"/>
    <property type="gene ID" value="Pan_g11961"/>
</dbReference>
<feature type="transmembrane region" description="Helical" evidence="10">
    <location>
        <begin position="361"/>
        <end position="383"/>
    </location>
</feature>
<evidence type="ECO:0000256" key="2">
    <source>
        <dbReference type="ARBA" id="ARBA00004653"/>
    </source>
</evidence>
<evidence type="ECO:0000256" key="8">
    <source>
        <dbReference type="ARBA" id="ARBA00023034"/>
    </source>
</evidence>
<comment type="subcellular location">
    <subcellularLocation>
        <location evidence="1">Endoplasmic reticulum membrane</location>
        <topology evidence="1">Multi-pass membrane protein</topology>
    </subcellularLocation>
    <subcellularLocation>
        <location evidence="2">Golgi apparatus membrane</location>
        <topology evidence="2">Multi-pass membrane protein</topology>
    </subcellularLocation>
</comment>
<organism evidence="11 12">
    <name type="scientific">Panagrellus redivivus</name>
    <name type="common">Microworm</name>
    <dbReference type="NCBI Taxonomy" id="6233"/>
    <lineage>
        <taxon>Eukaryota</taxon>
        <taxon>Metazoa</taxon>
        <taxon>Ecdysozoa</taxon>
        <taxon>Nematoda</taxon>
        <taxon>Chromadorea</taxon>
        <taxon>Rhabditida</taxon>
        <taxon>Tylenchina</taxon>
        <taxon>Panagrolaimomorpha</taxon>
        <taxon>Panagrolaimoidea</taxon>
        <taxon>Panagrolaimidae</taxon>
        <taxon>Panagrellus</taxon>
    </lineage>
</organism>
<feature type="transmembrane region" description="Helical" evidence="10">
    <location>
        <begin position="389"/>
        <end position="409"/>
    </location>
</feature>
<feature type="transmembrane region" description="Helical" evidence="10">
    <location>
        <begin position="138"/>
        <end position="159"/>
    </location>
</feature>
<dbReference type="PANTHER" id="PTHR10202:SF25">
    <property type="entry name" value="PRESENILIN SPE-4"/>
    <property type="match status" value="1"/>
</dbReference>
<dbReference type="GO" id="GO:0070765">
    <property type="term" value="C:gamma-secretase complex"/>
    <property type="evidence" value="ECO:0007669"/>
    <property type="project" value="TreeGrafter"/>
</dbReference>
<dbReference type="GO" id="GO:0007219">
    <property type="term" value="P:Notch signaling pathway"/>
    <property type="evidence" value="ECO:0007669"/>
    <property type="project" value="UniProtKB-KW"/>
</dbReference>
<accession>A0A7E4USX3</accession>
<evidence type="ECO:0000313" key="11">
    <source>
        <dbReference type="Proteomes" id="UP000492821"/>
    </source>
</evidence>
<feature type="transmembrane region" description="Helical" evidence="10">
    <location>
        <begin position="28"/>
        <end position="46"/>
    </location>
</feature>
<evidence type="ECO:0000256" key="5">
    <source>
        <dbReference type="ARBA" id="ARBA00022824"/>
    </source>
</evidence>
<protein>
    <submittedName>
        <fullName evidence="12">Presenilin</fullName>
    </submittedName>
</protein>
<reference evidence="12" key="2">
    <citation type="submission" date="2020-10" db="UniProtKB">
        <authorList>
            <consortium name="WormBaseParasite"/>
        </authorList>
    </citation>
    <scope>IDENTIFICATION</scope>
</reference>
<dbReference type="InterPro" id="IPR006639">
    <property type="entry name" value="Preselin/SPP"/>
</dbReference>
<dbReference type="Gene3D" id="1.10.472.100">
    <property type="entry name" value="Presenilin"/>
    <property type="match status" value="1"/>
</dbReference>
<keyword evidence="5" id="KW-0256">Endoplasmic reticulum</keyword>
<evidence type="ECO:0000256" key="1">
    <source>
        <dbReference type="ARBA" id="ARBA00004477"/>
    </source>
</evidence>
<dbReference type="InterPro" id="IPR042524">
    <property type="entry name" value="Presenilin_C"/>
</dbReference>
<comment type="similarity">
    <text evidence="3">Belongs to the peptidase A22A family.</text>
</comment>
<proteinExistence type="inferred from homology"/>
<feature type="transmembrane region" description="Helical" evidence="10">
    <location>
        <begin position="105"/>
        <end position="126"/>
    </location>
</feature>
<dbReference type="InterPro" id="IPR001108">
    <property type="entry name" value="Peptidase_A22A"/>
</dbReference>
<dbReference type="GO" id="GO:0042500">
    <property type="term" value="F:aspartic endopeptidase activity, intramembrane cleaving"/>
    <property type="evidence" value="ECO:0007669"/>
    <property type="project" value="InterPro"/>
</dbReference>
<evidence type="ECO:0000313" key="12">
    <source>
        <dbReference type="WBParaSite" id="Pan_g11961.t1"/>
    </source>
</evidence>
<keyword evidence="7 10" id="KW-1133">Transmembrane helix</keyword>
<dbReference type="GO" id="GO:0000139">
    <property type="term" value="C:Golgi membrane"/>
    <property type="evidence" value="ECO:0007669"/>
    <property type="project" value="UniProtKB-SubCell"/>
</dbReference>
<reference evidence="11" key="1">
    <citation type="journal article" date="2013" name="Genetics">
        <title>The draft genome and transcriptome of Panagrellus redivivus are shaped by the harsh demands of a free-living lifestyle.</title>
        <authorList>
            <person name="Srinivasan J."/>
            <person name="Dillman A.R."/>
            <person name="Macchietto M.G."/>
            <person name="Heikkinen L."/>
            <person name="Lakso M."/>
            <person name="Fracchia K.M."/>
            <person name="Antoshechkin I."/>
            <person name="Mortazavi A."/>
            <person name="Wong G."/>
            <person name="Sternberg P.W."/>
        </authorList>
    </citation>
    <scope>NUCLEOTIDE SEQUENCE [LARGE SCALE GENOMIC DNA]</scope>
    <source>
        <strain evidence="11">MT8872</strain>
    </source>
</reference>
<dbReference type="GO" id="GO:0034205">
    <property type="term" value="P:amyloid-beta formation"/>
    <property type="evidence" value="ECO:0007669"/>
    <property type="project" value="TreeGrafter"/>
</dbReference>
<keyword evidence="6" id="KW-0914">Notch signaling pathway</keyword>
<keyword evidence="9 10" id="KW-0472">Membrane</keyword>
<dbReference type="Pfam" id="PF01080">
    <property type="entry name" value="Presenilin"/>
    <property type="match status" value="1"/>
</dbReference>
<evidence type="ECO:0000256" key="3">
    <source>
        <dbReference type="ARBA" id="ARBA00008604"/>
    </source>
</evidence>
<evidence type="ECO:0000256" key="9">
    <source>
        <dbReference type="ARBA" id="ARBA00023136"/>
    </source>
</evidence>
<evidence type="ECO:0000256" key="10">
    <source>
        <dbReference type="SAM" id="Phobius"/>
    </source>
</evidence>
<evidence type="ECO:0000256" key="4">
    <source>
        <dbReference type="ARBA" id="ARBA00022692"/>
    </source>
</evidence>
<evidence type="ECO:0000256" key="6">
    <source>
        <dbReference type="ARBA" id="ARBA00022976"/>
    </source>
</evidence>
<keyword evidence="11" id="KW-1185">Reference proteome</keyword>
<dbReference type="GO" id="GO:0016485">
    <property type="term" value="P:protein processing"/>
    <property type="evidence" value="ECO:0007669"/>
    <property type="project" value="InterPro"/>
</dbReference>
<feature type="transmembrane region" description="Helical" evidence="10">
    <location>
        <begin position="190"/>
        <end position="209"/>
    </location>
</feature>
<dbReference type="AlphaFoldDB" id="A0A7E4USX3"/>
<keyword evidence="4 10" id="KW-0812">Transmembrane</keyword>
<dbReference type="GO" id="GO:0005789">
    <property type="term" value="C:endoplasmic reticulum membrane"/>
    <property type="evidence" value="ECO:0007669"/>
    <property type="project" value="UniProtKB-SubCell"/>
</dbReference>
<evidence type="ECO:0000256" key="7">
    <source>
        <dbReference type="ARBA" id="ARBA00022989"/>
    </source>
</evidence>
<name>A0A7E4USX3_PANRE</name>
<dbReference type="SMART" id="SM00730">
    <property type="entry name" value="PSN"/>
    <property type="match status" value="1"/>
</dbReference>
<dbReference type="Proteomes" id="UP000492821">
    <property type="component" value="Unassembled WGS sequence"/>
</dbReference>
<sequence>MDALTMPFGGMSEAQMKMIKEMKQASKIVIPVVTNQLITLAGWYFVYNCETDDKSFAYYLLDARHNYTTGSDVYDGAVNGLICVCLLALMSFFMLLVAMYNFRKIIQAWLGVSCLLIVFGISAMFFRDLLRALNIEDPNWILTAGVAQTYGTGGVITFFTNAFPLWMHQAYVVTNCSLVSLYYLRMLPAHTTWFLLGAIIVWDAFAVLAPQGPLNLITGVAEDYSDTILRFLMFTAEIQSESKTQTVDKDEKVPELVPLTQEEPIENENSDAIDAECTTADQISDSEGPIEIENDDIFVNAGILPIVEEVETSDEKDAAEEVPKARTAKDALDDDNSIRLGLGDFVFYSVLVGKAAASGSILATIAAMLGVILGLVLTLTVFAESDETMPALPCSIALGMAFHFQTLYLSEPMLYYLKDIILYNIIPLIMSL</sequence>
<dbReference type="GO" id="GO:0055074">
    <property type="term" value="P:calcium ion homeostasis"/>
    <property type="evidence" value="ECO:0007669"/>
    <property type="project" value="TreeGrafter"/>
</dbReference>
<feature type="transmembrane region" description="Helical" evidence="10">
    <location>
        <begin position="77"/>
        <end position="98"/>
    </location>
</feature>
<dbReference type="GO" id="GO:0006509">
    <property type="term" value="P:membrane protein ectodomain proteolysis"/>
    <property type="evidence" value="ECO:0007669"/>
    <property type="project" value="TreeGrafter"/>
</dbReference>
<keyword evidence="8" id="KW-0333">Golgi apparatus</keyword>
<dbReference type="PANTHER" id="PTHR10202">
    <property type="entry name" value="PRESENILIN"/>
    <property type="match status" value="1"/>
</dbReference>